<dbReference type="Pfam" id="PF00486">
    <property type="entry name" value="Trans_reg_C"/>
    <property type="match status" value="1"/>
</dbReference>
<keyword evidence="1 6" id="KW-0597">Phosphoprotein</keyword>
<dbReference type="SMART" id="SM00448">
    <property type="entry name" value="REC"/>
    <property type="match status" value="1"/>
</dbReference>
<dbReference type="Gene3D" id="3.40.50.2300">
    <property type="match status" value="1"/>
</dbReference>
<feature type="domain" description="OmpR/PhoB-type" evidence="9">
    <location>
        <begin position="183"/>
        <end position="280"/>
    </location>
</feature>
<dbReference type="OrthoDB" id="162434at2"/>
<dbReference type="FunFam" id="1.10.10.10:FF:000005">
    <property type="entry name" value="Two-component system response regulator"/>
    <property type="match status" value="1"/>
</dbReference>
<dbReference type="InterPro" id="IPR036388">
    <property type="entry name" value="WH-like_DNA-bd_sf"/>
</dbReference>
<name>A0A2A3YH98_9MICO</name>
<proteinExistence type="predicted"/>
<dbReference type="SUPFAM" id="SSF52172">
    <property type="entry name" value="CheY-like"/>
    <property type="match status" value="1"/>
</dbReference>
<dbReference type="GO" id="GO:0032993">
    <property type="term" value="C:protein-DNA complex"/>
    <property type="evidence" value="ECO:0007669"/>
    <property type="project" value="TreeGrafter"/>
</dbReference>
<dbReference type="SMART" id="SM00862">
    <property type="entry name" value="Trans_reg_C"/>
    <property type="match status" value="1"/>
</dbReference>
<feature type="modified residue" description="4-aspartylphosphate" evidence="6">
    <location>
        <position position="108"/>
    </location>
</feature>
<evidence type="ECO:0000256" key="6">
    <source>
        <dbReference type="PROSITE-ProRule" id="PRU00169"/>
    </source>
</evidence>
<comment type="caution">
    <text evidence="10">The sequence shown here is derived from an EMBL/GenBank/DDBJ whole genome shotgun (WGS) entry which is preliminary data.</text>
</comment>
<protein>
    <submittedName>
        <fullName evidence="10">DNA-binding response regulator</fullName>
    </submittedName>
</protein>
<evidence type="ECO:0000256" key="4">
    <source>
        <dbReference type="ARBA" id="ARBA00023125"/>
    </source>
</evidence>
<dbReference type="GO" id="GO:0000156">
    <property type="term" value="F:phosphorelay response regulator activity"/>
    <property type="evidence" value="ECO:0007669"/>
    <property type="project" value="TreeGrafter"/>
</dbReference>
<evidence type="ECO:0000256" key="1">
    <source>
        <dbReference type="ARBA" id="ARBA00022553"/>
    </source>
</evidence>
<dbReference type="GO" id="GO:0006355">
    <property type="term" value="P:regulation of DNA-templated transcription"/>
    <property type="evidence" value="ECO:0007669"/>
    <property type="project" value="InterPro"/>
</dbReference>
<dbReference type="GO" id="GO:0005829">
    <property type="term" value="C:cytosol"/>
    <property type="evidence" value="ECO:0007669"/>
    <property type="project" value="TreeGrafter"/>
</dbReference>
<dbReference type="Gene3D" id="1.10.10.10">
    <property type="entry name" value="Winged helix-like DNA-binding domain superfamily/Winged helix DNA-binding domain"/>
    <property type="match status" value="1"/>
</dbReference>
<dbReference type="EMBL" id="NRGR01000020">
    <property type="protein sequence ID" value="PCC38641.1"/>
    <property type="molecule type" value="Genomic_DNA"/>
</dbReference>
<dbReference type="PANTHER" id="PTHR48111:SF28">
    <property type="entry name" value="TRANSCRIPTIONAL REGULATORY PROTEIN TCRX-RELATED"/>
    <property type="match status" value="1"/>
</dbReference>
<accession>A0A2A3YH98</accession>
<feature type="domain" description="Response regulatory" evidence="8">
    <location>
        <begin position="59"/>
        <end position="173"/>
    </location>
</feature>
<dbReference type="PROSITE" id="PS51755">
    <property type="entry name" value="OMPR_PHOB"/>
    <property type="match status" value="1"/>
</dbReference>
<dbReference type="InterPro" id="IPR011006">
    <property type="entry name" value="CheY-like_superfamily"/>
</dbReference>
<dbReference type="PANTHER" id="PTHR48111">
    <property type="entry name" value="REGULATOR OF RPOS"/>
    <property type="match status" value="1"/>
</dbReference>
<evidence type="ECO:0000256" key="3">
    <source>
        <dbReference type="ARBA" id="ARBA00023015"/>
    </source>
</evidence>
<organism evidence="10 11">
    <name type="scientific">Brachybacterium alimentarium</name>
    <dbReference type="NCBI Taxonomy" id="47845"/>
    <lineage>
        <taxon>Bacteria</taxon>
        <taxon>Bacillati</taxon>
        <taxon>Actinomycetota</taxon>
        <taxon>Actinomycetes</taxon>
        <taxon>Micrococcales</taxon>
        <taxon>Dermabacteraceae</taxon>
        <taxon>Brachybacterium</taxon>
    </lineage>
</organism>
<keyword evidence="2" id="KW-0902">Two-component regulatory system</keyword>
<dbReference type="Pfam" id="PF00072">
    <property type="entry name" value="Response_reg"/>
    <property type="match status" value="1"/>
</dbReference>
<evidence type="ECO:0000256" key="2">
    <source>
        <dbReference type="ARBA" id="ARBA00023012"/>
    </source>
</evidence>
<keyword evidence="4 7" id="KW-0238">DNA-binding</keyword>
<keyword evidence="11" id="KW-1185">Reference proteome</keyword>
<dbReference type="AlphaFoldDB" id="A0A2A3YH98"/>
<reference evidence="10 11" key="1">
    <citation type="journal article" date="2017" name="Elife">
        <title>Extensive horizontal gene transfer in cheese-associated bacteria.</title>
        <authorList>
            <person name="Bonham K.S."/>
            <person name="Wolfe B.E."/>
            <person name="Dutton R.J."/>
        </authorList>
    </citation>
    <scope>NUCLEOTIDE SEQUENCE [LARGE SCALE GENOMIC DNA]</scope>
    <source>
        <strain evidence="10 11">341_9</strain>
    </source>
</reference>
<feature type="DNA-binding region" description="OmpR/PhoB-type" evidence="7">
    <location>
        <begin position="183"/>
        <end position="280"/>
    </location>
</feature>
<evidence type="ECO:0000256" key="7">
    <source>
        <dbReference type="PROSITE-ProRule" id="PRU01091"/>
    </source>
</evidence>
<dbReference type="PROSITE" id="PS50110">
    <property type="entry name" value="RESPONSE_REGULATORY"/>
    <property type="match status" value="1"/>
</dbReference>
<evidence type="ECO:0000256" key="5">
    <source>
        <dbReference type="ARBA" id="ARBA00023163"/>
    </source>
</evidence>
<dbReference type="InterPro" id="IPR001867">
    <property type="entry name" value="OmpR/PhoB-type_DNA-bd"/>
</dbReference>
<evidence type="ECO:0000259" key="9">
    <source>
        <dbReference type="PROSITE" id="PS51755"/>
    </source>
</evidence>
<keyword evidence="5" id="KW-0804">Transcription</keyword>
<dbReference type="Proteomes" id="UP000218598">
    <property type="component" value="Unassembled WGS sequence"/>
</dbReference>
<keyword evidence="3" id="KW-0805">Transcription regulation</keyword>
<dbReference type="GO" id="GO:0000976">
    <property type="term" value="F:transcription cis-regulatory region binding"/>
    <property type="evidence" value="ECO:0007669"/>
    <property type="project" value="TreeGrafter"/>
</dbReference>
<evidence type="ECO:0000313" key="10">
    <source>
        <dbReference type="EMBL" id="PCC38641.1"/>
    </source>
</evidence>
<evidence type="ECO:0000313" key="11">
    <source>
        <dbReference type="Proteomes" id="UP000218598"/>
    </source>
</evidence>
<dbReference type="InterPro" id="IPR001789">
    <property type="entry name" value="Sig_transdc_resp-reg_receiver"/>
</dbReference>
<evidence type="ECO:0000259" key="8">
    <source>
        <dbReference type="PROSITE" id="PS50110"/>
    </source>
</evidence>
<gene>
    <name evidence="10" type="ORF">CIK66_11885</name>
</gene>
<dbReference type="InterPro" id="IPR039420">
    <property type="entry name" value="WalR-like"/>
</dbReference>
<sequence>MAARTPQRVVERACGASVDTTSVIAVHRSLTRSPPVSDSAKSALAALPALAHPDGSPVRVLVVEDEPTIADLLRFPLQMVGWEVTLSGDGLAAVRLARERMPDVLVLDRMLPGIDGVEVLRRIRAMQPDIPALLLTAMDAPSDRIDGLAAGADDYVTKPFTIEEVLLRLHRLVQRSGAVAQGSNELVGGDLVMNLDTHEVSRSGEAVALTATQFQLLHYLMENPQKVLSKTQILEAVWNYDFGGQANIVELYISYLRKRIDLGREPMIHTVRGAGYVLKPAF</sequence>
<dbReference type="CDD" id="cd00383">
    <property type="entry name" value="trans_reg_C"/>
    <property type="match status" value="1"/>
</dbReference>